<dbReference type="Pfam" id="PF05707">
    <property type="entry name" value="Zot"/>
    <property type="match status" value="1"/>
</dbReference>
<feature type="compositionally biased region" description="Polar residues" evidence="1">
    <location>
        <begin position="252"/>
        <end position="275"/>
    </location>
</feature>
<organism evidence="4 5">
    <name type="scientific">Methylomonas rivi</name>
    <dbReference type="NCBI Taxonomy" id="2952226"/>
    <lineage>
        <taxon>Bacteria</taxon>
        <taxon>Pseudomonadati</taxon>
        <taxon>Pseudomonadota</taxon>
        <taxon>Gammaproteobacteria</taxon>
        <taxon>Methylococcales</taxon>
        <taxon>Methylococcaceae</taxon>
        <taxon>Methylomonas</taxon>
    </lineage>
</organism>
<evidence type="ECO:0000256" key="2">
    <source>
        <dbReference type="SAM" id="Phobius"/>
    </source>
</evidence>
<accession>A0ABT1UAC9</accession>
<dbReference type="EMBL" id="JANIBK010000235">
    <property type="protein sequence ID" value="MCQ8130824.1"/>
    <property type="molecule type" value="Genomic_DNA"/>
</dbReference>
<dbReference type="Proteomes" id="UP001524586">
    <property type="component" value="Unassembled WGS sequence"/>
</dbReference>
<dbReference type="RefSeq" id="WP_256617225.1">
    <property type="nucleotide sequence ID" value="NZ_JANIBK010000235.1"/>
</dbReference>
<dbReference type="InterPro" id="IPR008900">
    <property type="entry name" value="Zot_N"/>
</dbReference>
<dbReference type="InterPro" id="IPR027417">
    <property type="entry name" value="P-loop_NTPase"/>
</dbReference>
<sequence>MLLDYCKYDPISETYQLNDGVFLVSNIAGLKLNHINFDRCIQDLGERESDLKRYPSESDSDFKIRNGLYQFFNVPFWEKEIAPKYKYVFVLIDECQRYFPTSARDIPNSVWFWFEYHGHFGAEVFMMTQHPDAIHRRVLKLAENYIEAAPETMRRMSNELRYSLRDTTTNEVVSQSTLRADPRIYKAYKSATHAEGIKKKPSHLTRFYILAGVGFASVLIGGVLFFNYMMNAFTKDKPEQAGIEQPVATAKPWNNTQPASEKTQSSTAFNLSKSGQGAGGMPDFEPTIPGVPESAPAYQGLLKVQSVPILAGCIKSENACKCYTQQATPYPVTWEQCLEHVANLKFNPYVAPRMGVPPALQDESRQTVTKLRNQS</sequence>
<keyword evidence="2" id="KW-0812">Transmembrane</keyword>
<name>A0ABT1UAC9_9GAMM</name>
<evidence type="ECO:0000256" key="1">
    <source>
        <dbReference type="SAM" id="MobiDB-lite"/>
    </source>
</evidence>
<reference evidence="4 5" key="1">
    <citation type="submission" date="2022-07" db="EMBL/GenBank/DDBJ databases">
        <title>Methylomonas rivi sp. nov., Methylomonas rosea sp. nov., Methylomonas aureus sp. nov. and Methylomonas subterranea sp. nov., four novel methanotrophs isolated from a freshwater creek and the deep terrestrial subsurface.</title>
        <authorList>
            <person name="Abin C."/>
            <person name="Sankaranarayanan K."/>
            <person name="Garner C."/>
            <person name="Sindelar R."/>
            <person name="Kotary K."/>
            <person name="Garner R."/>
            <person name="Barclay S."/>
            <person name="Lawson P."/>
            <person name="Krumholz L."/>
        </authorList>
    </citation>
    <scope>NUCLEOTIDE SEQUENCE [LARGE SCALE GENOMIC DNA]</scope>
    <source>
        <strain evidence="4 5">WSC-6</strain>
    </source>
</reference>
<feature type="region of interest" description="Disordered" evidence="1">
    <location>
        <begin position="249"/>
        <end position="289"/>
    </location>
</feature>
<keyword evidence="2" id="KW-0472">Membrane</keyword>
<keyword evidence="2" id="KW-1133">Transmembrane helix</keyword>
<proteinExistence type="predicted"/>
<gene>
    <name evidence="4" type="ORF">NP596_20385</name>
</gene>
<keyword evidence="5" id="KW-1185">Reference proteome</keyword>
<feature type="domain" description="Zona occludens toxin N-terminal" evidence="3">
    <location>
        <begin position="18"/>
        <end position="193"/>
    </location>
</feature>
<evidence type="ECO:0000259" key="3">
    <source>
        <dbReference type="Pfam" id="PF05707"/>
    </source>
</evidence>
<protein>
    <submittedName>
        <fullName evidence="4">Zonular occludens toxin domain-containing protein</fullName>
    </submittedName>
</protein>
<evidence type="ECO:0000313" key="4">
    <source>
        <dbReference type="EMBL" id="MCQ8130824.1"/>
    </source>
</evidence>
<dbReference type="Gene3D" id="3.40.50.300">
    <property type="entry name" value="P-loop containing nucleotide triphosphate hydrolases"/>
    <property type="match status" value="1"/>
</dbReference>
<comment type="caution">
    <text evidence="4">The sequence shown here is derived from an EMBL/GenBank/DDBJ whole genome shotgun (WGS) entry which is preliminary data.</text>
</comment>
<evidence type="ECO:0000313" key="5">
    <source>
        <dbReference type="Proteomes" id="UP001524586"/>
    </source>
</evidence>
<feature type="transmembrane region" description="Helical" evidence="2">
    <location>
        <begin position="207"/>
        <end position="230"/>
    </location>
</feature>